<accession>A0A8X6Q7B2</accession>
<dbReference type="PANTHER" id="PTHR12765">
    <property type="entry name" value="RED PROTEIN IK FACTOR CYTOKINE IK"/>
    <property type="match status" value="1"/>
</dbReference>
<dbReference type="Pfam" id="PF07808">
    <property type="entry name" value="RED_N"/>
    <property type="match status" value="1"/>
</dbReference>
<gene>
    <name evidence="5" type="ORF">NPIL_131441</name>
    <name evidence="4" type="ORF">NPIL_563901</name>
</gene>
<sequence>MTYIIDLEVEYADGDIPTHLLRSKADYPCFKSQTALTTNAIMKKKLTRVLSYLRQGVHKGDDSRFEVKLTIELERDMPEIPSAPEEYVTKKLSQKLFFNMVLKRLMVEKLELEKEVKY</sequence>
<dbReference type="Proteomes" id="UP000887013">
    <property type="component" value="Unassembled WGS sequence"/>
</dbReference>
<organism evidence="4 6">
    <name type="scientific">Nephila pilipes</name>
    <name type="common">Giant wood spider</name>
    <name type="synonym">Nephila maculata</name>
    <dbReference type="NCBI Taxonomy" id="299642"/>
    <lineage>
        <taxon>Eukaryota</taxon>
        <taxon>Metazoa</taxon>
        <taxon>Ecdysozoa</taxon>
        <taxon>Arthropoda</taxon>
        <taxon>Chelicerata</taxon>
        <taxon>Arachnida</taxon>
        <taxon>Araneae</taxon>
        <taxon>Araneomorphae</taxon>
        <taxon>Entelegynae</taxon>
        <taxon>Araneoidea</taxon>
        <taxon>Nephilidae</taxon>
        <taxon>Nephila</taxon>
    </lineage>
</organism>
<dbReference type="InterPro" id="IPR012916">
    <property type="entry name" value="RED_N"/>
</dbReference>
<dbReference type="EMBL" id="BMAW01037131">
    <property type="protein sequence ID" value="GFU47105.1"/>
    <property type="molecule type" value="Genomic_DNA"/>
</dbReference>
<protein>
    <recommendedName>
        <fullName evidence="3">RED-like N-terminal domain-containing protein</fullName>
    </recommendedName>
</protein>
<comment type="subcellular location">
    <subcellularLocation>
        <location evidence="1">Nucleus</location>
    </subcellularLocation>
</comment>
<evidence type="ECO:0000313" key="5">
    <source>
        <dbReference type="EMBL" id="GFU47105.1"/>
    </source>
</evidence>
<evidence type="ECO:0000259" key="3">
    <source>
        <dbReference type="Pfam" id="PF07808"/>
    </source>
</evidence>
<dbReference type="InterPro" id="IPR039896">
    <property type="entry name" value="Red-like"/>
</dbReference>
<feature type="domain" description="RED-like N-terminal" evidence="3">
    <location>
        <begin position="1"/>
        <end position="59"/>
    </location>
</feature>
<keyword evidence="2" id="KW-0539">Nucleus</keyword>
<dbReference type="AlphaFoldDB" id="A0A8X6Q7B2"/>
<evidence type="ECO:0000313" key="4">
    <source>
        <dbReference type="EMBL" id="GFU03230.1"/>
    </source>
</evidence>
<proteinExistence type="predicted"/>
<evidence type="ECO:0000256" key="1">
    <source>
        <dbReference type="ARBA" id="ARBA00004123"/>
    </source>
</evidence>
<comment type="caution">
    <text evidence="4">The sequence shown here is derived from an EMBL/GenBank/DDBJ whole genome shotgun (WGS) entry which is preliminary data.</text>
</comment>
<dbReference type="GO" id="GO:0005634">
    <property type="term" value="C:nucleus"/>
    <property type="evidence" value="ECO:0007669"/>
    <property type="project" value="UniProtKB-SubCell"/>
</dbReference>
<dbReference type="EMBL" id="BMAW01027662">
    <property type="protein sequence ID" value="GFU03230.1"/>
    <property type="molecule type" value="Genomic_DNA"/>
</dbReference>
<evidence type="ECO:0000313" key="6">
    <source>
        <dbReference type="Proteomes" id="UP000887013"/>
    </source>
</evidence>
<evidence type="ECO:0000256" key="2">
    <source>
        <dbReference type="ARBA" id="ARBA00023242"/>
    </source>
</evidence>
<name>A0A8X6Q7B2_NEPPI</name>
<keyword evidence="6" id="KW-1185">Reference proteome</keyword>
<reference evidence="4" key="1">
    <citation type="submission" date="2020-08" db="EMBL/GenBank/DDBJ databases">
        <title>Multicomponent nature underlies the extraordinary mechanical properties of spider dragline silk.</title>
        <authorList>
            <person name="Kono N."/>
            <person name="Nakamura H."/>
            <person name="Mori M."/>
            <person name="Yoshida Y."/>
            <person name="Ohtoshi R."/>
            <person name="Malay A.D."/>
            <person name="Moran D.A.P."/>
            <person name="Tomita M."/>
            <person name="Numata K."/>
            <person name="Arakawa K."/>
        </authorList>
    </citation>
    <scope>NUCLEOTIDE SEQUENCE</scope>
</reference>